<protein>
    <submittedName>
        <fullName evidence="1">Uncharacterized protein</fullName>
    </submittedName>
</protein>
<comment type="caution">
    <text evidence="1">The sequence shown here is derived from an EMBL/GenBank/DDBJ whole genome shotgun (WGS) entry which is preliminary data.</text>
</comment>
<dbReference type="EMBL" id="PKMF04000785">
    <property type="protein sequence ID" value="KAK7819411.1"/>
    <property type="molecule type" value="Genomic_DNA"/>
</dbReference>
<evidence type="ECO:0000313" key="1">
    <source>
        <dbReference type="EMBL" id="KAK7819411.1"/>
    </source>
</evidence>
<gene>
    <name evidence="1" type="ORF">CFP56_040385</name>
</gene>
<evidence type="ECO:0000313" key="2">
    <source>
        <dbReference type="Proteomes" id="UP000237347"/>
    </source>
</evidence>
<organism evidence="1 2">
    <name type="scientific">Quercus suber</name>
    <name type="common">Cork oak</name>
    <dbReference type="NCBI Taxonomy" id="58331"/>
    <lineage>
        <taxon>Eukaryota</taxon>
        <taxon>Viridiplantae</taxon>
        <taxon>Streptophyta</taxon>
        <taxon>Embryophyta</taxon>
        <taxon>Tracheophyta</taxon>
        <taxon>Spermatophyta</taxon>
        <taxon>Magnoliopsida</taxon>
        <taxon>eudicotyledons</taxon>
        <taxon>Gunneridae</taxon>
        <taxon>Pentapetalae</taxon>
        <taxon>rosids</taxon>
        <taxon>fabids</taxon>
        <taxon>Fagales</taxon>
        <taxon>Fagaceae</taxon>
        <taxon>Quercus</taxon>
    </lineage>
</organism>
<accession>A0AAW0IZA5</accession>
<dbReference type="Proteomes" id="UP000237347">
    <property type="component" value="Unassembled WGS sequence"/>
</dbReference>
<dbReference type="AlphaFoldDB" id="A0AAW0IZA5"/>
<sequence length="119" mass="12294">MGWLFGMDYPLLGSRAGSNTLEKRFKKPSKHTAILKWEKESECLNGLGAAAFQGLLVQFDGGGEKKGIVGIVGIDGIVVGMVGNGVAGKGGRVVGKDGFGKEGIWVLGNGGNVDFGRVG</sequence>
<name>A0AAW0IZA5_QUESU</name>
<keyword evidence="2" id="KW-1185">Reference proteome</keyword>
<reference evidence="1 2" key="1">
    <citation type="journal article" date="2018" name="Sci. Data">
        <title>The draft genome sequence of cork oak.</title>
        <authorList>
            <person name="Ramos A.M."/>
            <person name="Usie A."/>
            <person name="Barbosa P."/>
            <person name="Barros P.M."/>
            <person name="Capote T."/>
            <person name="Chaves I."/>
            <person name="Simoes F."/>
            <person name="Abreu I."/>
            <person name="Carrasquinho I."/>
            <person name="Faro C."/>
            <person name="Guimaraes J.B."/>
            <person name="Mendonca D."/>
            <person name="Nobrega F."/>
            <person name="Rodrigues L."/>
            <person name="Saibo N.J.M."/>
            <person name="Varela M.C."/>
            <person name="Egas C."/>
            <person name="Matos J."/>
            <person name="Miguel C.M."/>
            <person name="Oliveira M.M."/>
            <person name="Ricardo C.P."/>
            <person name="Goncalves S."/>
        </authorList>
    </citation>
    <scope>NUCLEOTIDE SEQUENCE [LARGE SCALE GENOMIC DNA]</scope>
    <source>
        <strain evidence="2">cv. HL8</strain>
    </source>
</reference>
<proteinExistence type="predicted"/>